<dbReference type="GO" id="GO:0071949">
    <property type="term" value="F:FAD binding"/>
    <property type="evidence" value="ECO:0007669"/>
    <property type="project" value="InterPro"/>
</dbReference>
<dbReference type="EMBL" id="MKVH01000002">
    <property type="protein sequence ID" value="OJX61173.1"/>
    <property type="molecule type" value="Genomic_DNA"/>
</dbReference>
<dbReference type="PANTHER" id="PTHR43762">
    <property type="entry name" value="L-GULONOLACTONE OXIDASE"/>
    <property type="match status" value="1"/>
</dbReference>
<dbReference type="AlphaFoldDB" id="A0A1M3L6G5"/>
<dbReference type="InterPro" id="IPR010031">
    <property type="entry name" value="FAD_lactone_oxidase-like"/>
</dbReference>
<evidence type="ECO:0000313" key="2">
    <source>
        <dbReference type="EMBL" id="OJX61173.1"/>
    </source>
</evidence>
<dbReference type="InterPro" id="IPR016169">
    <property type="entry name" value="FAD-bd_PCMH_sub2"/>
</dbReference>
<dbReference type="STRING" id="1895771.BGO89_00860"/>
<dbReference type="Pfam" id="PF01565">
    <property type="entry name" value="FAD_binding_4"/>
    <property type="match status" value="1"/>
</dbReference>
<dbReference type="PROSITE" id="PS51387">
    <property type="entry name" value="FAD_PCMH"/>
    <property type="match status" value="1"/>
</dbReference>
<dbReference type="SUPFAM" id="SSF56176">
    <property type="entry name" value="FAD-binding/transporter-associated domain-like"/>
    <property type="match status" value="1"/>
</dbReference>
<dbReference type="GO" id="GO:0016899">
    <property type="term" value="F:oxidoreductase activity, acting on the CH-OH group of donors, oxygen as acceptor"/>
    <property type="evidence" value="ECO:0007669"/>
    <property type="project" value="InterPro"/>
</dbReference>
<accession>A0A1M3L6G5</accession>
<dbReference type="Gene3D" id="3.30.465.10">
    <property type="match status" value="1"/>
</dbReference>
<sequence>MMSNVTLESWGRYPASAPDGVMPVTWRADQPAWNAADTSVLPYGMGRSYGDVCLNNGGTLLLTRGLDRFIDFDPVTGIIRAEAGVIIEELLRFVMPHGWFIPVTPGTKYVTLGGAVANDVHGKNHHRMGTIGRHVRCFELVRSDGRRLLCSSESHADWYAATIGGMGLTGLVTWVELQLIRIESPIVDMETIKVRTLDEIVYWTMISDKDWDYTVSWIDCTKGGAQTGRGLFMRGNHARSAGGMRVDRRTVDGSLVDIPVDAPNWLLNRYSVTVFNRLYFHRQLRRFKRSRVGIDPFFYPLDIVHGWNRLYGKRGMLQYQCVIPYNGDTQLMRSILSEFRKAGIASFLAVLKMFGDIESPGVLSFPKPGLTLALDFGNDGTSVHRVLDRLDDMVLEAGGRVYAAKDARMSAATFRRMYPEAERLVPFIDPKFSSSFWRRVWQEAR</sequence>
<organism evidence="2 3">
    <name type="scientific">Candidatus Kapaibacterium thiocyanatum</name>
    <dbReference type="NCBI Taxonomy" id="1895771"/>
    <lineage>
        <taxon>Bacteria</taxon>
        <taxon>Pseudomonadati</taxon>
        <taxon>Candidatus Kapaibacteriota</taxon>
        <taxon>Candidatus Kapaibacteriia</taxon>
        <taxon>Candidatus Kapaibacteriales</taxon>
        <taxon>Candidatus Kapaibacteriaceae</taxon>
        <taxon>Candidatus Kapaibacterium</taxon>
    </lineage>
</organism>
<evidence type="ECO:0000313" key="3">
    <source>
        <dbReference type="Proteomes" id="UP000184233"/>
    </source>
</evidence>
<dbReference type="InterPro" id="IPR006094">
    <property type="entry name" value="Oxid_FAD_bind_N"/>
</dbReference>
<dbReference type="InterPro" id="IPR036318">
    <property type="entry name" value="FAD-bd_PCMH-like_sf"/>
</dbReference>
<name>A0A1M3L6G5_9BACT</name>
<evidence type="ECO:0000259" key="1">
    <source>
        <dbReference type="PROSITE" id="PS51387"/>
    </source>
</evidence>
<dbReference type="InterPro" id="IPR016166">
    <property type="entry name" value="FAD-bd_PCMH"/>
</dbReference>
<comment type="caution">
    <text evidence="2">The sequence shown here is derived from an EMBL/GenBank/DDBJ whole genome shotgun (WGS) entry which is preliminary data.</text>
</comment>
<proteinExistence type="predicted"/>
<gene>
    <name evidence="2" type="ORF">BGO89_00860</name>
</gene>
<feature type="domain" description="FAD-binding PCMH-type" evidence="1">
    <location>
        <begin position="13"/>
        <end position="182"/>
    </location>
</feature>
<protein>
    <submittedName>
        <fullName evidence="2">FAD-binding oxidoreductase</fullName>
    </submittedName>
</protein>
<reference evidence="2 3" key="1">
    <citation type="submission" date="2016-09" db="EMBL/GenBank/DDBJ databases">
        <title>Genome-resolved meta-omics ties microbial dynamics to process performance in biotechnology for thiocyanate degradation.</title>
        <authorList>
            <person name="Kantor R.S."/>
            <person name="Huddy R.J."/>
            <person name="Iyer R."/>
            <person name="Thomas B.C."/>
            <person name="Brown C.T."/>
            <person name="Anantharaman K."/>
            <person name="Tringe S."/>
            <person name="Hettich R.L."/>
            <person name="Harrison S.T."/>
            <person name="Banfield J.F."/>
        </authorList>
    </citation>
    <scope>NUCLEOTIDE SEQUENCE [LARGE SCALE GENOMIC DNA]</scope>
    <source>
        <strain evidence="2">59-99</strain>
    </source>
</reference>
<dbReference type="PANTHER" id="PTHR43762:SF5">
    <property type="entry name" value="FAD-BINDING PCMH-TYPE DOMAIN-CONTAINING PROTEIN"/>
    <property type="match status" value="1"/>
</dbReference>
<dbReference type="Proteomes" id="UP000184233">
    <property type="component" value="Unassembled WGS sequence"/>
</dbReference>